<keyword evidence="6 11" id="KW-1133">Transmembrane helix</keyword>
<dbReference type="PRINTS" id="PR00926">
    <property type="entry name" value="MITOCARRIER"/>
</dbReference>
<gene>
    <name evidence="12" type="ORF">TM35_000042760</name>
</gene>
<sequence length="307" mass="33792">MDILHAAVAGVVARLLCHPLDTMKTVVFTGFSGDSHLSNVNLKQPVTSNFSYFVRSIWCREGVAGFYRGVGVATLGSAPGVALYLTTYKWTSSFIQKQREANNSIILNALPLWSFHFFLGLLAEAVSCVFWVPVDVAKERLQSQPPSQPGRYRGSYDALRTIAKYEGLCGLYKGYWSTLASFGPYSAVYFVFYEFFNGIFSERLLFGPFTSALCAGGLGNIAASIITNPLEFIKTRLQVQQTVLSVNGTPTTVNGFNYHYKGIIDGLSAVAREEGPRALWRGVGNRIAYAAPNAALTMAFYNYLQSR</sequence>
<feature type="repeat" description="Solcar" evidence="9">
    <location>
        <begin position="1"/>
        <end position="94"/>
    </location>
</feature>
<evidence type="ECO:0000256" key="7">
    <source>
        <dbReference type="ARBA" id="ARBA00023128"/>
    </source>
</evidence>
<evidence type="ECO:0000256" key="11">
    <source>
        <dbReference type="SAM" id="Phobius"/>
    </source>
</evidence>
<dbReference type="InterPro" id="IPR018108">
    <property type="entry name" value="MCP_transmembrane"/>
</dbReference>
<keyword evidence="3 10" id="KW-0813">Transport</keyword>
<evidence type="ECO:0000256" key="10">
    <source>
        <dbReference type="RuleBase" id="RU000488"/>
    </source>
</evidence>
<keyword evidence="5" id="KW-0677">Repeat</keyword>
<evidence type="ECO:0000256" key="3">
    <source>
        <dbReference type="ARBA" id="ARBA00022448"/>
    </source>
</evidence>
<keyword evidence="13" id="KW-1185">Reference proteome</keyword>
<feature type="transmembrane region" description="Helical" evidence="11">
    <location>
        <begin position="174"/>
        <end position="192"/>
    </location>
</feature>
<feature type="transmembrane region" description="Helical" evidence="11">
    <location>
        <begin position="65"/>
        <end position="85"/>
    </location>
</feature>
<dbReference type="Proteomes" id="UP000192257">
    <property type="component" value="Unassembled WGS sequence"/>
</dbReference>
<evidence type="ECO:0000256" key="9">
    <source>
        <dbReference type="PROSITE-ProRule" id="PRU00282"/>
    </source>
</evidence>
<dbReference type="SUPFAM" id="SSF103506">
    <property type="entry name" value="Mitochondrial carrier"/>
    <property type="match status" value="1"/>
</dbReference>
<dbReference type="Pfam" id="PF00153">
    <property type="entry name" value="Mito_carr"/>
    <property type="match status" value="3"/>
</dbReference>
<comment type="caution">
    <text evidence="12">The sequence shown here is derived from an EMBL/GenBank/DDBJ whole genome shotgun (WGS) entry which is preliminary data.</text>
</comment>
<evidence type="ECO:0000256" key="4">
    <source>
        <dbReference type="ARBA" id="ARBA00022692"/>
    </source>
</evidence>
<keyword evidence="8 9" id="KW-0472">Membrane</keyword>
<dbReference type="AlphaFoldDB" id="A0A1X0P555"/>
<name>A0A1X0P555_9TRYP</name>
<organism evidence="12 13">
    <name type="scientific">Trypanosoma theileri</name>
    <dbReference type="NCBI Taxonomy" id="67003"/>
    <lineage>
        <taxon>Eukaryota</taxon>
        <taxon>Discoba</taxon>
        <taxon>Euglenozoa</taxon>
        <taxon>Kinetoplastea</taxon>
        <taxon>Metakinetoplastina</taxon>
        <taxon>Trypanosomatida</taxon>
        <taxon>Trypanosomatidae</taxon>
        <taxon>Trypanosoma</taxon>
    </lineage>
</organism>
<dbReference type="InterPro" id="IPR002067">
    <property type="entry name" value="MCP"/>
</dbReference>
<keyword evidence="4 9" id="KW-0812">Transmembrane</keyword>
<dbReference type="InterPro" id="IPR023395">
    <property type="entry name" value="MCP_dom_sf"/>
</dbReference>
<feature type="repeat" description="Solcar" evidence="9">
    <location>
        <begin position="111"/>
        <end position="199"/>
    </location>
</feature>
<accession>A0A1X0P555</accession>
<comment type="subcellular location">
    <subcellularLocation>
        <location evidence="1">Mitochondrion membrane</location>
        <topology evidence="1">Multi-pass membrane protein</topology>
    </subcellularLocation>
</comment>
<keyword evidence="7" id="KW-0496">Mitochondrion</keyword>
<evidence type="ECO:0000313" key="12">
    <source>
        <dbReference type="EMBL" id="ORC92062.1"/>
    </source>
</evidence>
<dbReference type="VEuPathDB" id="TriTrypDB:TM35_000042760"/>
<evidence type="ECO:0000256" key="5">
    <source>
        <dbReference type="ARBA" id="ARBA00022737"/>
    </source>
</evidence>
<dbReference type="Gene3D" id="1.50.40.10">
    <property type="entry name" value="Mitochondrial carrier domain"/>
    <property type="match status" value="1"/>
</dbReference>
<dbReference type="GeneID" id="39982250"/>
<dbReference type="PANTHER" id="PTHR45758">
    <property type="entry name" value="MITOFERRIN-1-RELATED"/>
    <property type="match status" value="1"/>
</dbReference>
<dbReference type="GO" id="GO:0015093">
    <property type="term" value="F:ferrous iron transmembrane transporter activity"/>
    <property type="evidence" value="ECO:0007669"/>
    <property type="project" value="TreeGrafter"/>
</dbReference>
<comment type="similarity">
    <text evidence="2 10">Belongs to the mitochondrial carrier (TC 2.A.29) family.</text>
</comment>
<evidence type="ECO:0000256" key="2">
    <source>
        <dbReference type="ARBA" id="ARBA00006375"/>
    </source>
</evidence>
<feature type="transmembrane region" description="Helical" evidence="11">
    <location>
        <begin position="204"/>
        <end position="226"/>
    </location>
</feature>
<proteinExistence type="inferred from homology"/>
<evidence type="ECO:0000256" key="8">
    <source>
        <dbReference type="ARBA" id="ARBA00023136"/>
    </source>
</evidence>
<evidence type="ECO:0000256" key="1">
    <source>
        <dbReference type="ARBA" id="ARBA00004225"/>
    </source>
</evidence>
<dbReference type="GO" id="GO:0048250">
    <property type="term" value="P:iron import into the mitochondrion"/>
    <property type="evidence" value="ECO:0007669"/>
    <property type="project" value="TreeGrafter"/>
</dbReference>
<reference evidence="12 13" key="1">
    <citation type="submission" date="2017-03" db="EMBL/GenBank/DDBJ databases">
        <title>An alternative strategy for trypanosome survival in the mammalian bloodstream revealed through genome and transcriptome analysis of the ubiquitous bovine parasite Trypanosoma (Megatrypanum) theileri.</title>
        <authorList>
            <person name="Kelly S."/>
            <person name="Ivens A."/>
            <person name="Mott A."/>
            <person name="O'Neill E."/>
            <person name="Emms D."/>
            <person name="Macleod O."/>
            <person name="Voorheis P."/>
            <person name="Matthews J."/>
            <person name="Matthews K."/>
            <person name="Carrington M."/>
        </authorList>
    </citation>
    <scope>NUCLEOTIDE SEQUENCE [LARGE SCALE GENOMIC DNA]</scope>
    <source>
        <strain evidence="12">Edinburgh</strain>
    </source>
</reference>
<dbReference type="OrthoDB" id="250329at2759"/>
<feature type="transmembrane region" description="Helical" evidence="11">
    <location>
        <begin position="105"/>
        <end position="132"/>
    </location>
</feature>
<feature type="repeat" description="Solcar" evidence="9">
    <location>
        <begin position="207"/>
        <end position="307"/>
    </location>
</feature>
<dbReference type="EMBL" id="NBCO01000004">
    <property type="protein sequence ID" value="ORC92062.1"/>
    <property type="molecule type" value="Genomic_DNA"/>
</dbReference>
<evidence type="ECO:0000313" key="13">
    <source>
        <dbReference type="Proteomes" id="UP000192257"/>
    </source>
</evidence>
<evidence type="ECO:0000256" key="6">
    <source>
        <dbReference type="ARBA" id="ARBA00022989"/>
    </source>
</evidence>
<protein>
    <submittedName>
        <fullName evidence="12">Putative mitochondrial carrier protein</fullName>
    </submittedName>
</protein>
<dbReference type="RefSeq" id="XP_028886128.1">
    <property type="nucleotide sequence ID" value="XM_029022470.1"/>
</dbReference>
<dbReference type="PANTHER" id="PTHR45758:SF19">
    <property type="entry name" value="CARRIER PROTEIN, PUTATIVE-RELATED"/>
    <property type="match status" value="1"/>
</dbReference>
<dbReference type="PROSITE" id="PS50920">
    <property type="entry name" value="SOLCAR"/>
    <property type="match status" value="3"/>
</dbReference>
<dbReference type="GO" id="GO:0031966">
    <property type="term" value="C:mitochondrial membrane"/>
    <property type="evidence" value="ECO:0007669"/>
    <property type="project" value="UniProtKB-SubCell"/>
</dbReference>